<gene>
    <name evidence="2" type="ORF">JRO89_XS02G0267600</name>
</gene>
<dbReference type="EMBL" id="JAFEMO010000002">
    <property type="protein sequence ID" value="KAH7575979.1"/>
    <property type="molecule type" value="Genomic_DNA"/>
</dbReference>
<sequence>MVAGRGAGTRRRGHLFPNDTEILSQLPSKKAKAAEPAAKERRPPKDRNWPPFQALGPLLEAEKKVSALEAENRDLATERELVLTLKKAKSLVAEIPAKTAQAVEDFKASNKFDEHLLKELEKEYDRGVNDCRNFICLTHPELDLKSLDNAITKMTRKEEDSKSWTRP</sequence>
<dbReference type="Proteomes" id="UP000827721">
    <property type="component" value="Unassembled WGS sequence"/>
</dbReference>
<keyword evidence="3" id="KW-1185">Reference proteome</keyword>
<feature type="compositionally biased region" description="Basic and acidic residues" evidence="1">
    <location>
        <begin position="37"/>
        <end position="48"/>
    </location>
</feature>
<comment type="caution">
    <text evidence="2">The sequence shown here is derived from an EMBL/GenBank/DDBJ whole genome shotgun (WGS) entry which is preliminary data.</text>
</comment>
<evidence type="ECO:0000313" key="3">
    <source>
        <dbReference type="Proteomes" id="UP000827721"/>
    </source>
</evidence>
<proteinExistence type="predicted"/>
<organism evidence="2 3">
    <name type="scientific">Xanthoceras sorbifolium</name>
    <dbReference type="NCBI Taxonomy" id="99658"/>
    <lineage>
        <taxon>Eukaryota</taxon>
        <taxon>Viridiplantae</taxon>
        <taxon>Streptophyta</taxon>
        <taxon>Embryophyta</taxon>
        <taxon>Tracheophyta</taxon>
        <taxon>Spermatophyta</taxon>
        <taxon>Magnoliopsida</taxon>
        <taxon>eudicotyledons</taxon>
        <taxon>Gunneridae</taxon>
        <taxon>Pentapetalae</taxon>
        <taxon>rosids</taxon>
        <taxon>malvids</taxon>
        <taxon>Sapindales</taxon>
        <taxon>Sapindaceae</taxon>
        <taxon>Xanthoceroideae</taxon>
        <taxon>Xanthoceras</taxon>
    </lineage>
</organism>
<accession>A0ABQ8IHU1</accession>
<name>A0ABQ8IHU1_9ROSI</name>
<evidence type="ECO:0000313" key="2">
    <source>
        <dbReference type="EMBL" id="KAH7575979.1"/>
    </source>
</evidence>
<reference evidence="2 3" key="1">
    <citation type="submission" date="2021-02" db="EMBL/GenBank/DDBJ databases">
        <title>Plant Genome Project.</title>
        <authorList>
            <person name="Zhang R.-G."/>
        </authorList>
    </citation>
    <scope>NUCLEOTIDE SEQUENCE [LARGE SCALE GENOMIC DNA]</scope>
    <source>
        <tissue evidence="2">Leaves</tissue>
    </source>
</reference>
<evidence type="ECO:0000256" key="1">
    <source>
        <dbReference type="SAM" id="MobiDB-lite"/>
    </source>
</evidence>
<feature type="region of interest" description="Disordered" evidence="1">
    <location>
        <begin position="1"/>
        <end position="53"/>
    </location>
</feature>
<protein>
    <submittedName>
        <fullName evidence="2">Uncharacterized protein</fullName>
    </submittedName>
</protein>